<dbReference type="Pfam" id="PF00002">
    <property type="entry name" value="7tm_2"/>
    <property type="match status" value="1"/>
</dbReference>
<evidence type="ECO:0000256" key="3">
    <source>
        <dbReference type="ARBA" id="ARBA00022989"/>
    </source>
</evidence>
<evidence type="ECO:0000313" key="8">
    <source>
        <dbReference type="Proteomes" id="UP001497382"/>
    </source>
</evidence>
<feature type="transmembrane region" description="Helical" evidence="5">
    <location>
        <begin position="168"/>
        <end position="190"/>
    </location>
</feature>
<feature type="transmembrane region" description="Helical" evidence="5">
    <location>
        <begin position="234"/>
        <end position="256"/>
    </location>
</feature>
<keyword evidence="4 5" id="KW-0472">Membrane</keyword>
<dbReference type="PANTHER" id="PTHR45902:SF4">
    <property type="entry name" value="G-PROTEIN COUPLED RECEPTORS FAMILY 2 PROFILE 2 DOMAIN-CONTAINING PROTEIN"/>
    <property type="match status" value="1"/>
</dbReference>
<feature type="transmembrane region" description="Helical" evidence="5">
    <location>
        <begin position="202"/>
        <end position="222"/>
    </location>
</feature>
<evidence type="ECO:0000256" key="4">
    <source>
        <dbReference type="ARBA" id="ARBA00023136"/>
    </source>
</evidence>
<comment type="caution">
    <text evidence="7">The sequence shown here is derived from an EMBL/GenBank/DDBJ whole genome shotgun (WGS) entry which is preliminary data.</text>
</comment>
<feature type="transmembrane region" description="Helical" evidence="5">
    <location>
        <begin position="372"/>
        <end position="393"/>
    </location>
</feature>
<dbReference type="InterPro" id="IPR000832">
    <property type="entry name" value="GPCR_2_secretin-like"/>
</dbReference>
<protein>
    <recommendedName>
        <fullName evidence="6">G-protein coupled receptors family 2 profile 2 domain-containing protein</fullName>
    </recommendedName>
</protein>
<evidence type="ECO:0000313" key="7">
    <source>
        <dbReference type="EMBL" id="CAL1283297.1"/>
    </source>
</evidence>
<dbReference type="AlphaFoldDB" id="A0AAV2AH71"/>
<keyword evidence="2 5" id="KW-0812">Transmembrane</keyword>
<dbReference type="PRINTS" id="PR00249">
    <property type="entry name" value="GPCRSECRETIN"/>
</dbReference>
<dbReference type="Gene3D" id="1.20.1070.10">
    <property type="entry name" value="Rhodopsin 7-helix transmembrane proteins"/>
    <property type="match status" value="1"/>
</dbReference>
<keyword evidence="8" id="KW-1185">Reference proteome</keyword>
<dbReference type="GO" id="GO:0004930">
    <property type="term" value="F:G protein-coupled receptor activity"/>
    <property type="evidence" value="ECO:0007669"/>
    <property type="project" value="InterPro"/>
</dbReference>
<feature type="transmembrane region" description="Helical" evidence="5">
    <location>
        <begin position="277"/>
        <end position="299"/>
    </location>
</feature>
<sequence length="457" mass="53229">MSSLKLLENMTWYALKTLLVLFLWTYVCCIQTSWARHRVIRSTNSSQFIHHELEPTDETSTEVDICMNISDSQSEQNDRSKRSVETSTELGEIEDEIEFDERFIECLKSTVEFGCYEIFPNKSVLVPIYDKKQFRPTQYYINPDTKELFICPDFFDDYFDNSKFSQTLAIVSLVGTSISFFCILLHIAMFMAFKKLRNLPGYCLFSLCVALVIAYLCTFIPYSRKKPTDCKAVGVIKAFAFLASFYWMNVMSYDIWRSLRLATAKLRLTGDKPMMTRFAMYSSYAWGIPLFIMIVGIIVDNSPNSDEKYKLIIKDDSCWFYYRQALLVYFAVPLFVLLFLNILLFISSFLMINSATMKKAENKADLWSRFLVSFRLAVVMGLMWIFGVVAAASEQMWLWYFYVLCNVLQGVFIFFSFTFTEKTRKECKKAIAKKKSSAMPTQVVQKMKALFHPRKPL</sequence>
<dbReference type="PANTHER" id="PTHR45902">
    <property type="entry name" value="LATROPHILIN RECEPTOR-LIKE PROTEIN A"/>
    <property type="match status" value="1"/>
</dbReference>
<evidence type="ECO:0000256" key="1">
    <source>
        <dbReference type="ARBA" id="ARBA00004141"/>
    </source>
</evidence>
<dbReference type="EMBL" id="CAXIEN010000166">
    <property type="protein sequence ID" value="CAL1283297.1"/>
    <property type="molecule type" value="Genomic_DNA"/>
</dbReference>
<dbReference type="InterPro" id="IPR017981">
    <property type="entry name" value="GPCR_2-like_7TM"/>
</dbReference>
<dbReference type="InterPro" id="IPR053231">
    <property type="entry name" value="GPCR_LN-TM7"/>
</dbReference>
<evidence type="ECO:0000256" key="2">
    <source>
        <dbReference type="ARBA" id="ARBA00022692"/>
    </source>
</evidence>
<evidence type="ECO:0000256" key="5">
    <source>
        <dbReference type="SAM" id="Phobius"/>
    </source>
</evidence>
<gene>
    <name evidence="7" type="ORF">LARSCL_LOCUS12512</name>
</gene>
<name>A0AAV2AH71_9ARAC</name>
<organism evidence="7 8">
    <name type="scientific">Larinioides sclopetarius</name>
    <dbReference type="NCBI Taxonomy" id="280406"/>
    <lineage>
        <taxon>Eukaryota</taxon>
        <taxon>Metazoa</taxon>
        <taxon>Ecdysozoa</taxon>
        <taxon>Arthropoda</taxon>
        <taxon>Chelicerata</taxon>
        <taxon>Arachnida</taxon>
        <taxon>Araneae</taxon>
        <taxon>Araneomorphae</taxon>
        <taxon>Entelegynae</taxon>
        <taxon>Araneoidea</taxon>
        <taxon>Araneidae</taxon>
        <taxon>Larinioides</taxon>
    </lineage>
</organism>
<dbReference type="GO" id="GO:0016020">
    <property type="term" value="C:membrane"/>
    <property type="evidence" value="ECO:0007669"/>
    <property type="project" value="UniProtKB-SubCell"/>
</dbReference>
<reference evidence="7 8" key="1">
    <citation type="submission" date="2024-04" db="EMBL/GenBank/DDBJ databases">
        <authorList>
            <person name="Rising A."/>
            <person name="Reimegard J."/>
            <person name="Sonavane S."/>
            <person name="Akerstrom W."/>
            <person name="Nylinder S."/>
            <person name="Hedman E."/>
            <person name="Kallberg Y."/>
        </authorList>
    </citation>
    <scope>NUCLEOTIDE SEQUENCE [LARGE SCALE GENOMIC DNA]</scope>
</reference>
<dbReference type="SUPFAM" id="SSF81321">
    <property type="entry name" value="Family A G protein-coupled receptor-like"/>
    <property type="match status" value="1"/>
</dbReference>
<comment type="subcellular location">
    <subcellularLocation>
        <location evidence="1">Membrane</location>
        <topology evidence="1">Multi-pass membrane protein</topology>
    </subcellularLocation>
</comment>
<dbReference type="GO" id="GO:0007166">
    <property type="term" value="P:cell surface receptor signaling pathway"/>
    <property type="evidence" value="ECO:0007669"/>
    <property type="project" value="InterPro"/>
</dbReference>
<feature type="transmembrane region" description="Helical" evidence="5">
    <location>
        <begin position="326"/>
        <end position="352"/>
    </location>
</feature>
<keyword evidence="3 5" id="KW-1133">Transmembrane helix</keyword>
<evidence type="ECO:0000259" key="6">
    <source>
        <dbReference type="PROSITE" id="PS50261"/>
    </source>
</evidence>
<dbReference type="CDD" id="cd15039">
    <property type="entry name" value="7tmB3_Methuselah-like"/>
    <property type="match status" value="1"/>
</dbReference>
<dbReference type="Proteomes" id="UP001497382">
    <property type="component" value="Unassembled WGS sequence"/>
</dbReference>
<accession>A0AAV2AH71</accession>
<feature type="transmembrane region" description="Helical" evidence="5">
    <location>
        <begin position="399"/>
        <end position="419"/>
    </location>
</feature>
<dbReference type="PROSITE" id="PS50261">
    <property type="entry name" value="G_PROTEIN_RECEP_F2_4"/>
    <property type="match status" value="1"/>
</dbReference>
<proteinExistence type="predicted"/>
<feature type="domain" description="G-protein coupled receptors family 2 profile 2" evidence="6">
    <location>
        <begin position="168"/>
        <end position="421"/>
    </location>
</feature>